<evidence type="ECO:0000313" key="1">
    <source>
        <dbReference type="EMBL" id="JAE05234.1"/>
    </source>
</evidence>
<reference evidence="1" key="2">
    <citation type="journal article" date="2015" name="Data Brief">
        <title>Shoot transcriptome of the giant reed, Arundo donax.</title>
        <authorList>
            <person name="Barrero R.A."/>
            <person name="Guerrero F.D."/>
            <person name="Moolhuijzen P."/>
            <person name="Goolsby J.A."/>
            <person name="Tidwell J."/>
            <person name="Bellgard S.E."/>
            <person name="Bellgard M.I."/>
        </authorList>
    </citation>
    <scope>NUCLEOTIDE SEQUENCE</scope>
    <source>
        <tissue evidence="1">Shoot tissue taken approximately 20 cm above the soil surface</tissue>
    </source>
</reference>
<protein>
    <submittedName>
        <fullName evidence="1">Uncharacterized protein</fullName>
    </submittedName>
</protein>
<name>A0A0A9F1Z3_ARUDO</name>
<accession>A0A0A9F1Z3</accession>
<sequence>MSRPLRRCSSKPRRSMAISIRGAGVRCSFPLLFVAQECAAGRADL</sequence>
<dbReference type="EMBL" id="GBRH01192662">
    <property type="protein sequence ID" value="JAE05234.1"/>
    <property type="molecule type" value="Transcribed_RNA"/>
</dbReference>
<proteinExistence type="predicted"/>
<dbReference type="AlphaFoldDB" id="A0A0A9F1Z3"/>
<reference evidence="1" key="1">
    <citation type="submission" date="2014-09" db="EMBL/GenBank/DDBJ databases">
        <authorList>
            <person name="Magalhaes I.L.F."/>
            <person name="Oliveira U."/>
            <person name="Santos F.R."/>
            <person name="Vidigal T.H.D.A."/>
            <person name="Brescovit A.D."/>
            <person name="Santos A.J."/>
        </authorList>
    </citation>
    <scope>NUCLEOTIDE SEQUENCE</scope>
    <source>
        <tissue evidence="1">Shoot tissue taken approximately 20 cm above the soil surface</tissue>
    </source>
</reference>
<organism evidence="1">
    <name type="scientific">Arundo donax</name>
    <name type="common">Giant reed</name>
    <name type="synonym">Donax arundinaceus</name>
    <dbReference type="NCBI Taxonomy" id="35708"/>
    <lineage>
        <taxon>Eukaryota</taxon>
        <taxon>Viridiplantae</taxon>
        <taxon>Streptophyta</taxon>
        <taxon>Embryophyta</taxon>
        <taxon>Tracheophyta</taxon>
        <taxon>Spermatophyta</taxon>
        <taxon>Magnoliopsida</taxon>
        <taxon>Liliopsida</taxon>
        <taxon>Poales</taxon>
        <taxon>Poaceae</taxon>
        <taxon>PACMAD clade</taxon>
        <taxon>Arundinoideae</taxon>
        <taxon>Arundineae</taxon>
        <taxon>Arundo</taxon>
    </lineage>
</organism>